<keyword evidence="3" id="KW-1185">Reference proteome</keyword>
<proteinExistence type="predicted"/>
<accession>A0A399SG69</accession>
<evidence type="ECO:0000313" key="3">
    <source>
        <dbReference type="Proteomes" id="UP000266005"/>
    </source>
</evidence>
<dbReference type="Pfam" id="PF11138">
    <property type="entry name" value="DUF2911"/>
    <property type="match status" value="1"/>
</dbReference>
<evidence type="ECO:0000256" key="1">
    <source>
        <dbReference type="SAM" id="SignalP"/>
    </source>
</evidence>
<name>A0A399SG69_9BACT</name>
<evidence type="ECO:0000313" key="2">
    <source>
        <dbReference type="EMBL" id="RIJ41543.1"/>
    </source>
</evidence>
<gene>
    <name evidence="2" type="ORF">D1627_05775</name>
</gene>
<dbReference type="Proteomes" id="UP000266005">
    <property type="component" value="Unassembled WGS sequence"/>
</dbReference>
<feature type="chain" id="PRO_5017327373" evidence="1">
    <location>
        <begin position="24"/>
        <end position="288"/>
    </location>
</feature>
<feature type="signal peptide" evidence="1">
    <location>
        <begin position="1"/>
        <end position="23"/>
    </location>
</feature>
<dbReference type="SUPFAM" id="SSF81901">
    <property type="entry name" value="HCP-like"/>
    <property type="match status" value="1"/>
</dbReference>
<keyword evidence="1" id="KW-0732">Signal</keyword>
<protein>
    <submittedName>
        <fullName evidence="2">DUF2911 domain-containing protein</fullName>
    </submittedName>
</protein>
<comment type="caution">
    <text evidence="2">The sequence shown here is derived from an EMBL/GenBank/DDBJ whole genome shotgun (WGS) entry which is preliminary data.</text>
</comment>
<organism evidence="2 3">
    <name type="scientific">Pontibacter oryzae</name>
    <dbReference type="NCBI Taxonomy" id="2304593"/>
    <lineage>
        <taxon>Bacteria</taxon>
        <taxon>Pseudomonadati</taxon>
        <taxon>Bacteroidota</taxon>
        <taxon>Cytophagia</taxon>
        <taxon>Cytophagales</taxon>
        <taxon>Hymenobacteraceae</taxon>
        <taxon>Pontibacter</taxon>
    </lineage>
</organism>
<dbReference type="EMBL" id="QWGE01000002">
    <property type="protein sequence ID" value="RIJ41543.1"/>
    <property type="molecule type" value="Genomic_DNA"/>
</dbReference>
<dbReference type="OrthoDB" id="195456at2"/>
<reference evidence="3" key="1">
    <citation type="submission" date="2018-08" db="EMBL/GenBank/DDBJ databases">
        <title>Mucilaginibacter sp. MYSH2.</title>
        <authorList>
            <person name="Seo T."/>
        </authorList>
    </citation>
    <scope>NUCLEOTIDE SEQUENCE [LARGE SCALE GENOMIC DNA]</scope>
    <source>
        <strain evidence="3">KIRAN</strain>
    </source>
</reference>
<dbReference type="InterPro" id="IPR021314">
    <property type="entry name" value="DUF2911"/>
</dbReference>
<dbReference type="AlphaFoldDB" id="A0A399SG69"/>
<sequence length="288" mass="33005">MKTPLIRFIILFCLALAGNQVLAQVQLPQASPAAMIKQTIGLTNVTVNYHAPSVKGRKVFGGLVPMKELWRAGANEATLITFEDELFLNNERVPAGTYSFFILPQSDSLWHVVLNKDTTLWGLEGYNELDDVAYLEVKPHKTAFTETMRFYFSDISTNQAKLNLAWENTEITLSIETELEKKALANINKALKNAAADDWYTWAQCAEYMLPRKEHHQKALEWVNKSISIKENFYNNWIKAKLYAYNNEFQIAAALSQKAMQLGNTEPESYKTYAKQIETAHSEWKRRR</sequence>